<dbReference type="RefSeq" id="WP_144846069.1">
    <property type="nucleotide sequence ID" value="NZ_VMRJ01000002.1"/>
</dbReference>
<evidence type="ECO:0000313" key="4">
    <source>
        <dbReference type="EMBL" id="TVT41309.1"/>
    </source>
</evidence>
<dbReference type="AlphaFoldDB" id="A0A558BXS0"/>
<feature type="compositionally biased region" description="Basic and acidic residues" evidence="1">
    <location>
        <begin position="260"/>
        <end position="270"/>
    </location>
</feature>
<evidence type="ECO:0000313" key="5">
    <source>
        <dbReference type="Proteomes" id="UP000317624"/>
    </source>
</evidence>
<keyword evidence="5" id="KW-1185">Reference proteome</keyword>
<gene>
    <name evidence="4" type="ORF">FNT36_07590</name>
</gene>
<dbReference type="EMBL" id="VMRJ01000002">
    <property type="protein sequence ID" value="TVT41309.1"/>
    <property type="molecule type" value="Genomic_DNA"/>
</dbReference>
<evidence type="ECO:0000256" key="2">
    <source>
        <dbReference type="SAM" id="Phobius"/>
    </source>
</evidence>
<evidence type="ECO:0000256" key="1">
    <source>
        <dbReference type="SAM" id="MobiDB-lite"/>
    </source>
</evidence>
<dbReference type="Proteomes" id="UP000317624">
    <property type="component" value="Unassembled WGS sequence"/>
</dbReference>
<feature type="transmembrane region" description="Helical" evidence="2">
    <location>
        <begin position="204"/>
        <end position="227"/>
    </location>
</feature>
<comment type="caution">
    <text evidence="4">The sequence shown here is derived from an EMBL/GenBank/DDBJ whole genome shotgun (WGS) entry which is preliminary data.</text>
</comment>
<evidence type="ECO:0000256" key="3">
    <source>
        <dbReference type="SAM" id="SignalP"/>
    </source>
</evidence>
<feature type="region of interest" description="Disordered" evidence="1">
    <location>
        <begin position="260"/>
        <end position="281"/>
    </location>
</feature>
<feature type="region of interest" description="Disordered" evidence="1">
    <location>
        <begin position="151"/>
        <end position="170"/>
    </location>
</feature>
<dbReference type="OrthoDB" id="881222at2"/>
<proteinExistence type="predicted"/>
<name>A0A558BXS0_9BACT</name>
<keyword evidence="2" id="KW-0812">Transmembrane</keyword>
<feature type="chain" id="PRO_5035228319" evidence="3">
    <location>
        <begin position="32"/>
        <end position="281"/>
    </location>
</feature>
<keyword evidence="3" id="KW-0732">Signal</keyword>
<keyword evidence="2" id="KW-1133">Transmembrane helix</keyword>
<organism evidence="4 5">
    <name type="scientific">Hymenobacter setariae</name>
    <dbReference type="NCBI Taxonomy" id="2594794"/>
    <lineage>
        <taxon>Bacteria</taxon>
        <taxon>Pseudomonadati</taxon>
        <taxon>Bacteroidota</taxon>
        <taxon>Cytophagia</taxon>
        <taxon>Cytophagales</taxon>
        <taxon>Hymenobacteraceae</taxon>
        <taxon>Hymenobacter</taxon>
    </lineage>
</organism>
<feature type="signal peptide" evidence="3">
    <location>
        <begin position="1"/>
        <end position="31"/>
    </location>
</feature>
<sequence>MLHSRFQLRRWAFGAGLLGYLLLLGSPSARAQTPLGQPSLDEAKVQVWCATARFVYEDAGRPNLKRTLRCDGNLSTLATSLRPDSLRVYSLLYAPIEGQGRIYKGLKDNPARIAALTKAIIARLRSSPARQRDPARLARLQGLEKKLTDYVTTGLPPGREEEAPTADTSVRAAPGVAEAAEAGAASGPAARASAPATEPVLNRFFAPLALILSIVSLVLFALLRVSMSREIRQMRRMTSLASELSPAQQRQVEEMVARRVAEALRERESESPSPPAGSAAT</sequence>
<accession>A0A558BXS0</accession>
<reference evidence="4 5" key="1">
    <citation type="submission" date="2019-07" db="EMBL/GenBank/DDBJ databases">
        <title>Hymenobacter sp. straun FUR1 Genome sequencing and assembly.</title>
        <authorList>
            <person name="Chhetri G."/>
        </authorList>
    </citation>
    <scope>NUCLEOTIDE SEQUENCE [LARGE SCALE GENOMIC DNA]</scope>
    <source>
        <strain evidence="4 5">Fur1</strain>
    </source>
</reference>
<keyword evidence="2" id="KW-0472">Membrane</keyword>
<protein>
    <submittedName>
        <fullName evidence="4">Uncharacterized protein</fullName>
    </submittedName>
</protein>